<dbReference type="Pfam" id="PF00501">
    <property type="entry name" value="AMP-binding"/>
    <property type="match status" value="1"/>
</dbReference>
<reference evidence="4 5" key="1">
    <citation type="submission" date="2020-08" db="EMBL/GenBank/DDBJ databases">
        <authorList>
            <person name="Newling K."/>
            <person name="Davey J."/>
            <person name="Forrester S."/>
        </authorList>
    </citation>
    <scope>NUCLEOTIDE SEQUENCE [LARGE SCALE GENOMIC DNA]</scope>
    <source>
        <strain evidence="5">Crithidia deanei Carvalho (ATCC PRA-265)</strain>
    </source>
</reference>
<dbReference type="InterPro" id="IPR000873">
    <property type="entry name" value="AMP-dep_synth/lig_dom"/>
</dbReference>
<gene>
    <name evidence="4" type="ORF">ADEAN_000505800</name>
</gene>
<dbReference type="PANTHER" id="PTHR24096:SF149">
    <property type="entry name" value="AMP-BINDING DOMAIN-CONTAINING PROTEIN-RELATED"/>
    <property type="match status" value="1"/>
</dbReference>
<sequence>MLRSPLQQRALQLTRGMRPASSVLTALRFGCKMENGQRIYTSDSPSILHDLQKENHVLDFLMKRIDRFDPSRVSVIQGDTGESLTLGQLKELVESVAGLYYHACGLRQGDVVCLSLPNHYYYPALAYGAMRCGAAVSTVNPLNDVDTLAYYLECTKAKVLVGCHLFRPVLEATVSRLHRDGKEVKLLFLEDIVREGSFTPVPADYRPIEKATLDDTVYIPFSSGTTGLPKGVQLTNRNLIAASLQCFEHFQFTSEMTSLSILPYFHAYGFNGNMTTILATGSRQVVLSKYSLDTMLDYIQRYKVTFSCIAPPILLSLLRNAEKVRQYDISSLASLHCGAAALSHTTQKGV</sequence>
<evidence type="ECO:0000313" key="4">
    <source>
        <dbReference type="EMBL" id="CAD2217580.1"/>
    </source>
</evidence>
<dbReference type="Proteomes" id="UP000515908">
    <property type="component" value="Chromosome 09"/>
</dbReference>
<accession>A0A7G2CCN2</accession>
<organism evidence="4 5">
    <name type="scientific">Angomonas deanei</name>
    <dbReference type="NCBI Taxonomy" id="59799"/>
    <lineage>
        <taxon>Eukaryota</taxon>
        <taxon>Discoba</taxon>
        <taxon>Euglenozoa</taxon>
        <taxon>Kinetoplastea</taxon>
        <taxon>Metakinetoplastina</taxon>
        <taxon>Trypanosomatida</taxon>
        <taxon>Trypanosomatidae</taxon>
        <taxon>Strigomonadinae</taxon>
        <taxon>Angomonas</taxon>
    </lineage>
</organism>
<name>A0A7G2CCN2_9TRYP</name>
<dbReference type="GO" id="GO:0016405">
    <property type="term" value="F:CoA-ligase activity"/>
    <property type="evidence" value="ECO:0007669"/>
    <property type="project" value="TreeGrafter"/>
</dbReference>
<proteinExistence type="inferred from homology"/>
<dbReference type="AlphaFoldDB" id="A0A7G2CCN2"/>
<dbReference type="PROSITE" id="PS00455">
    <property type="entry name" value="AMP_BINDING"/>
    <property type="match status" value="1"/>
</dbReference>
<feature type="domain" description="AMP-dependent synthetase/ligase" evidence="3">
    <location>
        <begin position="70"/>
        <end position="347"/>
    </location>
</feature>
<dbReference type="VEuPathDB" id="TriTrypDB:ADEAN_000505800"/>
<dbReference type="EMBL" id="LR877153">
    <property type="protein sequence ID" value="CAD2217580.1"/>
    <property type="molecule type" value="Genomic_DNA"/>
</dbReference>
<comment type="similarity">
    <text evidence="1">Belongs to the ATP-dependent AMP-binding enzyme family.</text>
</comment>
<dbReference type="PANTHER" id="PTHR24096">
    <property type="entry name" value="LONG-CHAIN-FATTY-ACID--COA LIGASE"/>
    <property type="match status" value="1"/>
</dbReference>
<dbReference type="InterPro" id="IPR042099">
    <property type="entry name" value="ANL_N_sf"/>
</dbReference>
<keyword evidence="2" id="KW-0436">Ligase</keyword>
<evidence type="ECO:0000256" key="1">
    <source>
        <dbReference type="ARBA" id="ARBA00006432"/>
    </source>
</evidence>
<evidence type="ECO:0000256" key="2">
    <source>
        <dbReference type="ARBA" id="ARBA00022598"/>
    </source>
</evidence>
<dbReference type="Gene3D" id="3.40.50.12780">
    <property type="entry name" value="N-terminal domain of ligase-like"/>
    <property type="match status" value="1"/>
</dbReference>
<evidence type="ECO:0000259" key="3">
    <source>
        <dbReference type="Pfam" id="PF00501"/>
    </source>
</evidence>
<protein>
    <submittedName>
        <fullName evidence="4">AMP-binding enzyme, putative</fullName>
    </submittedName>
</protein>
<dbReference type="SUPFAM" id="SSF56801">
    <property type="entry name" value="Acetyl-CoA synthetase-like"/>
    <property type="match status" value="1"/>
</dbReference>
<keyword evidence="5" id="KW-1185">Reference proteome</keyword>
<dbReference type="InterPro" id="IPR020845">
    <property type="entry name" value="AMP-binding_CS"/>
</dbReference>
<evidence type="ECO:0000313" key="5">
    <source>
        <dbReference type="Proteomes" id="UP000515908"/>
    </source>
</evidence>